<comment type="caution">
    <text evidence="1">The sequence shown here is derived from an EMBL/GenBank/DDBJ whole genome shotgun (WGS) entry which is preliminary data.</text>
</comment>
<accession>A0A4C1SF72</accession>
<reference evidence="1 2" key="1">
    <citation type="journal article" date="2019" name="Commun. Biol.">
        <title>The bagworm genome reveals a unique fibroin gene that provides high tensile strength.</title>
        <authorList>
            <person name="Kono N."/>
            <person name="Nakamura H."/>
            <person name="Ohtoshi R."/>
            <person name="Tomita M."/>
            <person name="Numata K."/>
            <person name="Arakawa K."/>
        </authorList>
    </citation>
    <scope>NUCLEOTIDE SEQUENCE [LARGE SCALE GENOMIC DNA]</scope>
</reference>
<evidence type="ECO:0000313" key="2">
    <source>
        <dbReference type="Proteomes" id="UP000299102"/>
    </source>
</evidence>
<evidence type="ECO:0000313" key="1">
    <source>
        <dbReference type="EMBL" id="GBP00684.1"/>
    </source>
</evidence>
<gene>
    <name evidence="1" type="ORF">EVAR_101023_1</name>
</gene>
<sequence>MQLHPHTIFCNSRIRPSKTDQLKGSNLDQLNRSGPDLKICPRSEAVPSQQFVRRSPTTFSFGRRCGTEDLFAACPDVFRRGYDPDGSVVMAPLGVQFMEFSRFSQRSRGGVSGFTVIFQDRHGRLWV</sequence>
<protein>
    <submittedName>
        <fullName evidence="1">Uncharacterized protein</fullName>
    </submittedName>
</protein>
<keyword evidence="2" id="KW-1185">Reference proteome</keyword>
<name>A0A4C1SF72_EUMVA</name>
<proteinExistence type="predicted"/>
<organism evidence="1 2">
    <name type="scientific">Eumeta variegata</name>
    <name type="common">Bagworm moth</name>
    <name type="synonym">Eumeta japonica</name>
    <dbReference type="NCBI Taxonomy" id="151549"/>
    <lineage>
        <taxon>Eukaryota</taxon>
        <taxon>Metazoa</taxon>
        <taxon>Ecdysozoa</taxon>
        <taxon>Arthropoda</taxon>
        <taxon>Hexapoda</taxon>
        <taxon>Insecta</taxon>
        <taxon>Pterygota</taxon>
        <taxon>Neoptera</taxon>
        <taxon>Endopterygota</taxon>
        <taxon>Lepidoptera</taxon>
        <taxon>Glossata</taxon>
        <taxon>Ditrysia</taxon>
        <taxon>Tineoidea</taxon>
        <taxon>Psychidae</taxon>
        <taxon>Oiketicinae</taxon>
        <taxon>Eumeta</taxon>
    </lineage>
</organism>
<dbReference type="EMBL" id="BGZK01003384">
    <property type="protein sequence ID" value="GBP00684.1"/>
    <property type="molecule type" value="Genomic_DNA"/>
</dbReference>
<dbReference type="Proteomes" id="UP000299102">
    <property type="component" value="Unassembled WGS sequence"/>
</dbReference>
<dbReference type="AlphaFoldDB" id="A0A4C1SF72"/>